<dbReference type="Pfam" id="PF05048">
    <property type="entry name" value="NosD"/>
    <property type="match status" value="1"/>
</dbReference>
<dbReference type="InterPro" id="IPR012334">
    <property type="entry name" value="Pectin_lyas_fold"/>
</dbReference>
<dbReference type="InterPro" id="IPR006626">
    <property type="entry name" value="PbH1"/>
</dbReference>
<accession>A0A0F9PI49</accession>
<name>A0A0F9PI49_9ZZZZ</name>
<dbReference type="EMBL" id="LAZR01002454">
    <property type="protein sequence ID" value="KKN29844.1"/>
    <property type="molecule type" value="Genomic_DNA"/>
</dbReference>
<dbReference type="SUPFAM" id="SSF51126">
    <property type="entry name" value="Pectin lyase-like"/>
    <property type="match status" value="1"/>
</dbReference>
<dbReference type="SMART" id="SM00710">
    <property type="entry name" value="PbH1"/>
    <property type="match status" value="8"/>
</dbReference>
<feature type="domain" description="Periplasmic copper-binding protein NosD beta helix" evidence="1">
    <location>
        <begin position="221"/>
        <end position="380"/>
    </location>
</feature>
<dbReference type="InterPro" id="IPR011050">
    <property type="entry name" value="Pectin_lyase_fold/virulence"/>
</dbReference>
<dbReference type="AlphaFoldDB" id="A0A0F9PI49"/>
<evidence type="ECO:0000259" key="1">
    <source>
        <dbReference type="Pfam" id="PF05048"/>
    </source>
</evidence>
<proteinExistence type="predicted"/>
<organism evidence="2">
    <name type="scientific">marine sediment metagenome</name>
    <dbReference type="NCBI Taxonomy" id="412755"/>
    <lineage>
        <taxon>unclassified sequences</taxon>
        <taxon>metagenomes</taxon>
        <taxon>ecological metagenomes</taxon>
    </lineage>
</organism>
<sequence>MKLSLPTALVIAVLAILAALGTVTVSSAPEPAIRSATQVVCAFDANETKHCSFVADGVDDDIQIQNALNVGGHILLSEGTFNISTTLDISSNTTLEMLEGGQIVSSGSGYSVFQNADYAGSVGNTDIKLVGVNVDDSAQLVDAAGRGIIDFAHVERVRIENSRLLNSHTTGISVWSGGGANRNSNISITDNYIENPRGVDNGAGISLGVTDFYVIADNLFKDIIGGSAAIGPDESTHGTITGNTGDTVRDGIVLEGTSTPPTDTLVANNNFEGNDPSQAGWGIALREGATRNVVVGNTIRNFGTGIRLMGVDENLVEGNYVSSVGLSGILLMDEGGSPSTGNIITGNFSIDNDYGIRAIGTADVNTYTDNYLARNSTANLSVVGVDNIINSNRE</sequence>
<reference evidence="2" key="1">
    <citation type="journal article" date="2015" name="Nature">
        <title>Complex archaea that bridge the gap between prokaryotes and eukaryotes.</title>
        <authorList>
            <person name="Spang A."/>
            <person name="Saw J.H."/>
            <person name="Jorgensen S.L."/>
            <person name="Zaremba-Niedzwiedzka K."/>
            <person name="Martijn J."/>
            <person name="Lind A.E."/>
            <person name="van Eijk R."/>
            <person name="Schleper C."/>
            <person name="Guy L."/>
            <person name="Ettema T.J."/>
        </authorList>
    </citation>
    <scope>NUCLEOTIDE SEQUENCE</scope>
</reference>
<dbReference type="InterPro" id="IPR007742">
    <property type="entry name" value="NosD_dom"/>
</dbReference>
<dbReference type="Gene3D" id="2.160.20.10">
    <property type="entry name" value="Single-stranded right-handed beta-helix, Pectin lyase-like"/>
    <property type="match status" value="2"/>
</dbReference>
<gene>
    <name evidence="2" type="ORF">LCGC14_0840120</name>
</gene>
<evidence type="ECO:0000313" key="2">
    <source>
        <dbReference type="EMBL" id="KKN29844.1"/>
    </source>
</evidence>
<protein>
    <recommendedName>
        <fullName evidence="1">Periplasmic copper-binding protein NosD beta helix domain-containing protein</fullName>
    </recommendedName>
</protein>
<comment type="caution">
    <text evidence="2">The sequence shown here is derived from an EMBL/GenBank/DDBJ whole genome shotgun (WGS) entry which is preliminary data.</text>
</comment>